<sequence length="106" mass="11802">MDASLYKDLVISRGLGHRYCISPPQSSKPILLFCRGFPSTSHDWRHIVPRSNDKDYGVLALDMLRYGGTDKPTDPAAYLPSLISKDIGDVLDAQKCEKVIAVGHDW</sequence>
<evidence type="ECO:0000313" key="3">
    <source>
        <dbReference type="Proteomes" id="UP000008370"/>
    </source>
</evidence>
<gene>
    <name evidence="2" type="ORF">PHACADRAFT_253532</name>
</gene>
<proteinExistence type="predicted"/>
<dbReference type="GeneID" id="18915800"/>
<dbReference type="InterPro" id="IPR050266">
    <property type="entry name" value="AB_hydrolase_sf"/>
</dbReference>
<dbReference type="GO" id="GO:0047372">
    <property type="term" value="F:monoacylglycerol lipase activity"/>
    <property type="evidence" value="ECO:0007669"/>
    <property type="project" value="TreeGrafter"/>
</dbReference>
<reference evidence="2 3" key="1">
    <citation type="journal article" date="2012" name="BMC Genomics">
        <title>Comparative genomics of the white-rot fungi, Phanerochaete carnosa and P. chrysosporium, to elucidate the genetic basis of the distinct wood types they colonize.</title>
        <authorList>
            <person name="Suzuki H."/>
            <person name="MacDonald J."/>
            <person name="Syed K."/>
            <person name="Salamov A."/>
            <person name="Hori C."/>
            <person name="Aerts A."/>
            <person name="Henrissat B."/>
            <person name="Wiebenga A."/>
            <person name="vanKuyk P.A."/>
            <person name="Barry K."/>
            <person name="Lindquist E."/>
            <person name="LaButti K."/>
            <person name="Lapidus A."/>
            <person name="Lucas S."/>
            <person name="Coutinho P."/>
            <person name="Gong Y."/>
            <person name="Samejima M."/>
            <person name="Mahadevan R."/>
            <person name="Abou-Zaid M."/>
            <person name="de Vries R.P."/>
            <person name="Igarashi K."/>
            <person name="Yadav J.S."/>
            <person name="Grigoriev I.V."/>
            <person name="Master E.R."/>
        </authorList>
    </citation>
    <scope>NUCLEOTIDE SEQUENCE [LARGE SCALE GENOMIC DNA]</scope>
    <source>
        <strain evidence="2 3">HHB-10118-sp</strain>
    </source>
</reference>
<dbReference type="GO" id="GO:0016020">
    <property type="term" value="C:membrane"/>
    <property type="evidence" value="ECO:0007669"/>
    <property type="project" value="TreeGrafter"/>
</dbReference>
<name>K5WB52_PHACS</name>
<dbReference type="InParanoid" id="K5WB52"/>
<dbReference type="InterPro" id="IPR000639">
    <property type="entry name" value="Epox_hydrolase-like"/>
</dbReference>
<accession>K5WB52</accession>
<keyword evidence="3" id="KW-1185">Reference proteome</keyword>
<dbReference type="AlphaFoldDB" id="K5WB52"/>
<dbReference type="OrthoDB" id="408373at2759"/>
<dbReference type="HOGENOM" id="CLU_151674_0_0_1"/>
<dbReference type="PRINTS" id="PR00412">
    <property type="entry name" value="EPOXHYDRLASE"/>
</dbReference>
<evidence type="ECO:0000313" key="2">
    <source>
        <dbReference type="EMBL" id="EKM56425.1"/>
    </source>
</evidence>
<dbReference type="Proteomes" id="UP000008370">
    <property type="component" value="Unassembled WGS sequence"/>
</dbReference>
<dbReference type="KEGG" id="pco:PHACADRAFT_253532"/>
<feature type="domain" description="AB hydrolase-1" evidence="1">
    <location>
        <begin position="29"/>
        <end position="106"/>
    </location>
</feature>
<dbReference type="InterPro" id="IPR029058">
    <property type="entry name" value="AB_hydrolase_fold"/>
</dbReference>
<dbReference type="GO" id="GO:0046464">
    <property type="term" value="P:acylglycerol catabolic process"/>
    <property type="evidence" value="ECO:0007669"/>
    <property type="project" value="TreeGrafter"/>
</dbReference>
<dbReference type="EMBL" id="JH930471">
    <property type="protein sequence ID" value="EKM56425.1"/>
    <property type="molecule type" value="Genomic_DNA"/>
</dbReference>
<protein>
    <recommendedName>
        <fullName evidence="1">AB hydrolase-1 domain-containing protein</fullName>
    </recommendedName>
</protein>
<dbReference type="PANTHER" id="PTHR43798">
    <property type="entry name" value="MONOACYLGLYCEROL LIPASE"/>
    <property type="match status" value="1"/>
</dbReference>
<dbReference type="RefSeq" id="XP_007394275.1">
    <property type="nucleotide sequence ID" value="XM_007394213.1"/>
</dbReference>
<dbReference type="PANTHER" id="PTHR43798:SF33">
    <property type="entry name" value="HYDROLASE, PUTATIVE (AFU_ORTHOLOGUE AFUA_2G14860)-RELATED"/>
    <property type="match status" value="1"/>
</dbReference>
<organism evidence="2 3">
    <name type="scientific">Phanerochaete carnosa (strain HHB-10118-sp)</name>
    <name type="common">White-rot fungus</name>
    <name type="synonym">Peniophora carnosa</name>
    <dbReference type="NCBI Taxonomy" id="650164"/>
    <lineage>
        <taxon>Eukaryota</taxon>
        <taxon>Fungi</taxon>
        <taxon>Dikarya</taxon>
        <taxon>Basidiomycota</taxon>
        <taxon>Agaricomycotina</taxon>
        <taxon>Agaricomycetes</taxon>
        <taxon>Polyporales</taxon>
        <taxon>Phanerochaetaceae</taxon>
        <taxon>Phanerochaete</taxon>
    </lineage>
</organism>
<evidence type="ECO:0000259" key="1">
    <source>
        <dbReference type="Pfam" id="PF00561"/>
    </source>
</evidence>
<dbReference type="Gene3D" id="3.40.50.1820">
    <property type="entry name" value="alpha/beta hydrolase"/>
    <property type="match status" value="1"/>
</dbReference>
<dbReference type="InterPro" id="IPR000073">
    <property type="entry name" value="AB_hydrolase_1"/>
</dbReference>
<dbReference type="Pfam" id="PF00561">
    <property type="entry name" value="Abhydrolase_1"/>
    <property type="match status" value="1"/>
</dbReference>
<dbReference type="SUPFAM" id="SSF53474">
    <property type="entry name" value="alpha/beta-Hydrolases"/>
    <property type="match status" value="1"/>
</dbReference>